<dbReference type="Proteomes" id="UP001403385">
    <property type="component" value="Unassembled WGS sequence"/>
</dbReference>
<dbReference type="EMBL" id="JBDKWZ010000016">
    <property type="protein sequence ID" value="MEN7550794.1"/>
    <property type="molecule type" value="Genomic_DNA"/>
</dbReference>
<dbReference type="AlphaFoldDB" id="A0AAW9SCX3"/>
<organism evidence="1 2">
    <name type="scientific">Rapidithrix thailandica</name>
    <dbReference type="NCBI Taxonomy" id="413964"/>
    <lineage>
        <taxon>Bacteria</taxon>
        <taxon>Pseudomonadati</taxon>
        <taxon>Bacteroidota</taxon>
        <taxon>Cytophagia</taxon>
        <taxon>Cytophagales</taxon>
        <taxon>Flammeovirgaceae</taxon>
        <taxon>Rapidithrix</taxon>
    </lineage>
</organism>
<dbReference type="RefSeq" id="WP_346823575.1">
    <property type="nucleotide sequence ID" value="NZ_JBDKWZ010000016.1"/>
</dbReference>
<name>A0AAW9SCX3_9BACT</name>
<gene>
    <name evidence="1" type="ORF">AAG747_22930</name>
</gene>
<keyword evidence="2" id="KW-1185">Reference proteome</keyword>
<proteinExistence type="predicted"/>
<sequence>MSIFLPSSPSPGKYPFLLLSFVLFTSACATSKRLKGTEQAYIKTELYFGQSIPNGGNVTSKDWENFVNLTVMPLLREGITVLEAQGRWKDTESGEIIKEDSKVLVFIHQGTEQYISIITQIINLYKQKFSQQAVLRLDYHVAAEF</sequence>
<evidence type="ECO:0000313" key="1">
    <source>
        <dbReference type="EMBL" id="MEN7550794.1"/>
    </source>
</evidence>
<dbReference type="Pfam" id="PF12098">
    <property type="entry name" value="DUF3574"/>
    <property type="match status" value="1"/>
</dbReference>
<evidence type="ECO:0000313" key="2">
    <source>
        <dbReference type="Proteomes" id="UP001403385"/>
    </source>
</evidence>
<accession>A0AAW9SCX3</accession>
<comment type="caution">
    <text evidence="1">The sequence shown here is derived from an EMBL/GenBank/DDBJ whole genome shotgun (WGS) entry which is preliminary data.</text>
</comment>
<reference evidence="1 2" key="1">
    <citation type="submission" date="2024-04" db="EMBL/GenBank/DDBJ databases">
        <title>Novel genus in family Flammeovirgaceae.</title>
        <authorList>
            <person name="Nguyen T.H."/>
            <person name="Vuong T.Q."/>
            <person name="Le H."/>
            <person name="Kim S.-G."/>
        </authorList>
    </citation>
    <scope>NUCLEOTIDE SEQUENCE [LARGE SCALE GENOMIC DNA]</scope>
    <source>
        <strain evidence="1 2">JCM 23209</strain>
    </source>
</reference>
<protein>
    <submittedName>
        <fullName evidence="1">DUF3574 domain-containing protein</fullName>
    </submittedName>
</protein>
<dbReference type="InterPro" id="IPR021957">
    <property type="entry name" value="DUF3574"/>
</dbReference>